<dbReference type="EMBL" id="AP023320">
    <property type="protein sequence ID" value="BCI59277.1"/>
    <property type="molecule type" value="Genomic_DNA"/>
</dbReference>
<dbReference type="Gene3D" id="2.30.310.10">
    <property type="entry name" value="ibrinogen binding protein from staphylococcus aureus domain"/>
    <property type="match status" value="1"/>
</dbReference>
<accession>A0A7G1HT33</accession>
<feature type="coiled-coil region" evidence="1">
    <location>
        <begin position="180"/>
        <end position="211"/>
    </location>
</feature>
<evidence type="ECO:0000256" key="1">
    <source>
        <dbReference type="SAM" id="Coils"/>
    </source>
</evidence>
<reference evidence="2" key="1">
    <citation type="submission" date="2020-07" db="EMBL/GenBank/DDBJ databases">
        <title>Genome sequencing reveals virulence potentials of Helicobacter pylori strain KE21 isolated from a Kenyan patient with gastric signet ring cell carcinoma.</title>
        <authorList>
            <person name="Mwangi C.N."/>
            <person name="Njoroge S."/>
            <person name="Kabamba T.E."/>
            <person name="Matsumoto T."/>
            <person name="Nyerere A."/>
            <person name="Devani S."/>
            <person name="Rajula A."/>
            <person name="Moloo Z."/>
            <person name="Revathi G."/>
            <person name="Yamaoka Y."/>
        </authorList>
    </citation>
    <scope>NUCLEOTIDE SEQUENCE</scope>
    <source>
        <strain evidence="2">HpKE21</strain>
    </source>
</reference>
<dbReference type="AlphaFoldDB" id="A0A7G1HT33"/>
<evidence type="ECO:0000313" key="2">
    <source>
        <dbReference type="EMBL" id="BCI59277.1"/>
    </source>
</evidence>
<proteinExistence type="predicted"/>
<dbReference type="Pfam" id="PF05833">
    <property type="entry name" value="NFACT_N"/>
    <property type="match status" value="1"/>
</dbReference>
<organism evidence="2">
    <name type="scientific">Helicobacter pylori</name>
    <name type="common">Campylobacter pylori</name>
    <dbReference type="NCBI Taxonomy" id="210"/>
    <lineage>
        <taxon>Bacteria</taxon>
        <taxon>Pseudomonadati</taxon>
        <taxon>Campylobacterota</taxon>
        <taxon>Epsilonproteobacteria</taxon>
        <taxon>Campylobacterales</taxon>
        <taxon>Helicobacteraceae</taxon>
        <taxon>Helicobacter</taxon>
    </lineage>
</organism>
<protein>
    <submittedName>
        <fullName evidence="2">Fibronectin/fibrinogen-binding protein</fullName>
    </submittedName>
</protein>
<name>A0A7G1HT33_HELPX</name>
<gene>
    <name evidence="2" type="ORF">HPKE_15320</name>
</gene>
<keyword evidence="1" id="KW-0175">Coiled coil</keyword>
<sequence>MMMKFFLLKKFSEFLNTQTHFNLKRLNASGFLLETFSKEKHAFVVDLSAPYIGLSKKPPESVLKNTLALDFCLNKFTKNAKILQANVIDNDRILEIKGAKDLAYKSENFILRLEMIPKKANLMILDQEKCVIEAFRFNDRVAKNDILGALPPNIYEHQEEDLDFKGLLDILEKDFLSYQHKELEHKKNQIIKRLNAQKERLKEKLEKLEDPKNLQLEAKELQTQASLLLTYQHLIHKHESCVVLKDFEDKECTIEIDKSMPLNAFINKKFTLSKKKKQKSQFLYLEEENLKEKIAFKENQINYVRDAAEESVLEMFMPVKNSKIKRPMNGYEVLYYKDFKIGLGKNQKENIKLLQDARANDLWMHVRNIPGSHLIVFCQKNTPKDEVIMELAKMLIKMQKDAFNGYEIDYTQRKFVKIIKGANVIYSKYRTISLKDT</sequence>